<evidence type="ECO:0000313" key="2">
    <source>
        <dbReference type="Proteomes" id="UP001150238"/>
    </source>
</evidence>
<organism evidence="1 2">
    <name type="scientific">Lentinula lateritia</name>
    <dbReference type="NCBI Taxonomy" id="40482"/>
    <lineage>
        <taxon>Eukaryota</taxon>
        <taxon>Fungi</taxon>
        <taxon>Dikarya</taxon>
        <taxon>Basidiomycota</taxon>
        <taxon>Agaricomycotina</taxon>
        <taxon>Agaricomycetes</taxon>
        <taxon>Agaricomycetidae</taxon>
        <taxon>Agaricales</taxon>
        <taxon>Marasmiineae</taxon>
        <taxon>Omphalotaceae</taxon>
        <taxon>Lentinula</taxon>
    </lineage>
</organism>
<comment type="caution">
    <text evidence="1">The sequence shown here is derived from an EMBL/GenBank/DDBJ whole genome shotgun (WGS) entry which is preliminary data.</text>
</comment>
<dbReference type="Proteomes" id="UP001150238">
    <property type="component" value="Unassembled WGS sequence"/>
</dbReference>
<gene>
    <name evidence="1" type="ORF">C8J55DRAFT_602890</name>
</gene>
<evidence type="ECO:0000313" key="1">
    <source>
        <dbReference type="EMBL" id="KAJ4492965.1"/>
    </source>
</evidence>
<reference evidence="1" key="1">
    <citation type="submission" date="2022-08" db="EMBL/GenBank/DDBJ databases">
        <authorList>
            <consortium name="DOE Joint Genome Institute"/>
            <person name="Min B."/>
            <person name="Riley R."/>
            <person name="Sierra-Patev S."/>
            <person name="Naranjo-Ortiz M."/>
            <person name="Looney B."/>
            <person name="Konkel Z."/>
            <person name="Slot J.C."/>
            <person name="Sakamoto Y."/>
            <person name="Steenwyk J.L."/>
            <person name="Rokas A."/>
            <person name="Carro J."/>
            <person name="Camarero S."/>
            <person name="Ferreira P."/>
            <person name="Molpeceres G."/>
            <person name="Ruiz-Duenas F.J."/>
            <person name="Serrano A."/>
            <person name="Henrissat B."/>
            <person name="Drula E."/>
            <person name="Hughes K.W."/>
            <person name="Mata J.L."/>
            <person name="Ishikawa N.K."/>
            <person name="Vargas-Isla R."/>
            <person name="Ushijima S."/>
            <person name="Smith C.A."/>
            <person name="Ahrendt S."/>
            <person name="Andreopoulos W."/>
            <person name="He G."/>
            <person name="Labutti K."/>
            <person name="Lipzen A."/>
            <person name="Ng V."/>
            <person name="Sandor L."/>
            <person name="Barry K."/>
            <person name="Martinez A.T."/>
            <person name="Xiao Y."/>
            <person name="Gibbons J.G."/>
            <person name="Terashima K."/>
            <person name="Hibbett D.S."/>
            <person name="Grigoriev I.V."/>
        </authorList>
    </citation>
    <scope>NUCLEOTIDE SEQUENCE</scope>
    <source>
        <strain evidence="1">Sp2 HRB7682 ss15</strain>
    </source>
</reference>
<name>A0A9W9E079_9AGAR</name>
<proteinExistence type="predicted"/>
<reference evidence="1" key="2">
    <citation type="journal article" date="2023" name="Proc. Natl. Acad. Sci. U.S.A.">
        <title>A global phylogenomic analysis of the shiitake genus Lentinula.</title>
        <authorList>
            <person name="Sierra-Patev S."/>
            <person name="Min B."/>
            <person name="Naranjo-Ortiz M."/>
            <person name="Looney B."/>
            <person name="Konkel Z."/>
            <person name="Slot J.C."/>
            <person name="Sakamoto Y."/>
            <person name="Steenwyk J.L."/>
            <person name="Rokas A."/>
            <person name="Carro J."/>
            <person name="Camarero S."/>
            <person name="Ferreira P."/>
            <person name="Molpeceres G."/>
            <person name="Ruiz-Duenas F.J."/>
            <person name="Serrano A."/>
            <person name="Henrissat B."/>
            <person name="Drula E."/>
            <person name="Hughes K.W."/>
            <person name="Mata J.L."/>
            <person name="Ishikawa N.K."/>
            <person name="Vargas-Isla R."/>
            <person name="Ushijima S."/>
            <person name="Smith C.A."/>
            <person name="Donoghue J."/>
            <person name="Ahrendt S."/>
            <person name="Andreopoulos W."/>
            <person name="He G."/>
            <person name="LaButti K."/>
            <person name="Lipzen A."/>
            <person name="Ng V."/>
            <person name="Riley R."/>
            <person name="Sandor L."/>
            <person name="Barry K."/>
            <person name="Martinez A.T."/>
            <person name="Xiao Y."/>
            <person name="Gibbons J.G."/>
            <person name="Terashima K."/>
            <person name="Grigoriev I.V."/>
            <person name="Hibbett D."/>
        </authorList>
    </citation>
    <scope>NUCLEOTIDE SEQUENCE</scope>
    <source>
        <strain evidence="1">Sp2 HRB7682 ss15</strain>
    </source>
</reference>
<accession>A0A9W9E079</accession>
<dbReference type="EMBL" id="JANVFS010000004">
    <property type="protein sequence ID" value="KAJ4492965.1"/>
    <property type="molecule type" value="Genomic_DNA"/>
</dbReference>
<dbReference type="AlphaFoldDB" id="A0A9W9E079"/>
<sequence>MASLFPPNHGPLLPNFSSLLVKGPYPSACPLNLALSFPNPDRSIIILACSSRENSGNSLRASLQGLKLTGKISAQTERMKIFYPPTAAHMALLLSSLQVIDTDKPFPFAVHDTPTTNSAYSPHLLKPPGPLLVIIHELSAYFINSTQPSSTSSSYLSLLARALSVTSRLGASIAIFDAHVNHLKMPVHLDSNPHLERLQAVAPLLENYIELVLDFSDSNQPSRKNMFN</sequence>
<protein>
    <submittedName>
        <fullName evidence="1">Uncharacterized protein</fullName>
    </submittedName>
</protein>